<dbReference type="Gene3D" id="3.40.1190.20">
    <property type="match status" value="1"/>
</dbReference>
<feature type="binding site" evidence="12">
    <location>
        <position position="308"/>
    </location>
    <ligand>
        <name>K(+)</name>
        <dbReference type="ChEBI" id="CHEBI:29103"/>
    </ligand>
</feature>
<evidence type="ECO:0000256" key="6">
    <source>
        <dbReference type="ARBA" id="ARBA00022741"/>
    </source>
</evidence>
<feature type="binding site" evidence="12">
    <location>
        <position position="313"/>
    </location>
    <ligand>
        <name>K(+)</name>
        <dbReference type="ChEBI" id="CHEBI:29103"/>
    </ligand>
</feature>
<dbReference type="GO" id="GO:0004747">
    <property type="term" value="F:ribokinase activity"/>
    <property type="evidence" value="ECO:0007669"/>
    <property type="project" value="UniProtKB-UniRule"/>
</dbReference>
<dbReference type="GO" id="GO:0046872">
    <property type="term" value="F:metal ion binding"/>
    <property type="evidence" value="ECO:0007669"/>
    <property type="project" value="UniProtKB-KW"/>
</dbReference>
<feature type="binding site" evidence="12">
    <location>
        <begin position="277"/>
        <end position="278"/>
    </location>
    <ligand>
        <name>ATP</name>
        <dbReference type="ChEBI" id="CHEBI:30616"/>
    </ligand>
</feature>
<keyword evidence="11 12" id="KW-0119">Carbohydrate metabolism</keyword>
<evidence type="ECO:0000259" key="14">
    <source>
        <dbReference type="Pfam" id="PF00294"/>
    </source>
</evidence>
<keyword evidence="5 12" id="KW-0479">Metal-binding</keyword>
<comment type="similarity">
    <text evidence="12">Belongs to the carbohydrate kinase PfkB family. Ribokinase subfamily.</text>
</comment>
<gene>
    <name evidence="12" type="primary">rbsK</name>
    <name evidence="15" type="ORF">F4827_001490</name>
</gene>
<feature type="region of interest" description="Disordered" evidence="13">
    <location>
        <begin position="1"/>
        <end position="20"/>
    </location>
</feature>
<comment type="caution">
    <text evidence="12">Lacks conserved residue(s) required for the propagation of feature annotation.</text>
</comment>
<comment type="subunit">
    <text evidence="12">Homodimer.</text>
</comment>
<proteinExistence type="inferred from homology"/>
<dbReference type="RefSeq" id="WP_311672797.1">
    <property type="nucleotide sequence ID" value="NZ_JACHBW010000003.1"/>
</dbReference>
<feature type="domain" description="Carbohydrate kinase PfkB" evidence="14">
    <location>
        <begin position="25"/>
        <end position="320"/>
    </location>
</feature>
<keyword evidence="4 12" id="KW-0808">Transferase</keyword>
<feature type="binding site" evidence="12">
    <location>
        <begin position="243"/>
        <end position="248"/>
    </location>
    <ligand>
        <name>ATP</name>
        <dbReference type="ChEBI" id="CHEBI:30616"/>
    </ligand>
</feature>
<evidence type="ECO:0000256" key="4">
    <source>
        <dbReference type="ARBA" id="ARBA00022679"/>
    </source>
</evidence>
<comment type="activity regulation">
    <text evidence="12">Activated by a monovalent cation that binds near, but not in, the active site. The most likely occupant of the site in vivo is potassium. Ion binding induces a conformational change that may alter substrate affinity.</text>
</comment>
<evidence type="ECO:0000256" key="13">
    <source>
        <dbReference type="SAM" id="MobiDB-lite"/>
    </source>
</evidence>
<feature type="active site" description="Proton acceptor" evidence="12">
    <location>
        <position position="278"/>
    </location>
</feature>
<protein>
    <recommendedName>
        <fullName evidence="3 12">Ribokinase</fullName>
        <shortName evidence="12">RK</shortName>
        <ecNumber evidence="2 12">2.7.1.15</ecNumber>
    </recommendedName>
</protein>
<dbReference type="InterPro" id="IPR029056">
    <property type="entry name" value="Ribokinase-like"/>
</dbReference>
<dbReference type="UniPathway" id="UPA00916">
    <property type="reaction ID" value="UER00889"/>
</dbReference>
<comment type="subcellular location">
    <subcellularLocation>
        <location evidence="12">Cytoplasm</location>
    </subcellularLocation>
</comment>
<evidence type="ECO:0000256" key="1">
    <source>
        <dbReference type="ARBA" id="ARBA00005380"/>
    </source>
</evidence>
<feature type="binding site" evidence="12">
    <location>
        <position position="317"/>
    </location>
    <ligand>
        <name>K(+)</name>
        <dbReference type="ChEBI" id="CHEBI:29103"/>
    </ligand>
</feature>
<keyword evidence="7 12" id="KW-0418">Kinase</keyword>
<feature type="binding site" evidence="12">
    <location>
        <begin position="33"/>
        <end position="35"/>
    </location>
    <ligand>
        <name>substrate</name>
    </ligand>
</feature>
<comment type="catalytic activity">
    <reaction evidence="12">
        <text>D-ribose + ATP = D-ribose 5-phosphate + ADP + H(+)</text>
        <dbReference type="Rhea" id="RHEA:13697"/>
        <dbReference type="ChEBI" id="CHEBI:15378"/>
        <dbReference type="ChEBI" id="CHEBI:30616"/>
        <dbReference type="ChEBI" id="CHEBI:47013"/>
        <dbReference type="ChEBI" id="CHEBI:78346"/>
        <dbReference type="ChEBI" id="CHEBI:456216"/>
        <dbReference type="EC" id="2.7.1.15"/>
    </reaction>
</comment>
<evidence type="ECO:0000313" key="16">
    <source>
        <dbReference type="Proteomes" id="UP000571554"/>
    </source>
</evidence>
<evidence type="ECO:0000256" key="11">
    <source>
        <dbReference type="ARBA" id="ARBA00023277"/>
    </source>
</evidence>
<dbReference type="GO" id="GO:0005829">
    <property type="term" value="C:cytosol"/>
    <property type="evidence" value="ECO:0007669"/>
    <property type="project" value="TreeGrafter"/>
</dbReference>
<dbReference type="InterPro" id="IPR011877">
    <property type="entry name" value="Ribokinase"/>
</dbReference>
<dbReference type="EC" id="2.7.1.15" evidence="2 12"/>
<dbReference type="Pfam" id="PF00294">
    <property type="entry name" value="PfkB"/>
    <property type="match status" value="1"/>
</dbReference>
<dbReference type="SUPFAM" id="SSF53613">
    <property type="entry name" value="Ribokinase-like"/>
    <property type="match status" value="1"/>
</dbReference>
<keyword evidence="8 12" id="KW-0067">ATP-binding</keyword>
<evidence type="ECO:0000256" key="2">
    <source>
        <dbReference type="ARBA" id="ARBA00012035"/>
    </source>
</evidence>
<evidence type="ECO:0000256" key="10">
    <source>
        <dbReference type="ARBA" id="ARBA00022958"/>
    </source>
</evidence>
<feature type="binding site" evidence="12">
    <location>
        <position position="207"/>
    </location>
    <ligand>
        <name>ATP</name>
        <dbReference type="ChEBI" id="CHEBI:30616"/>
    </ligand>
</feature>
<dbReference type="Proteomes" id="UP000571554">
    <property type="component" value="Unassembled WGS sequence"/>
</dbReference>
<dbReference type="CDD" id="cd01174">
    <property type="entry name" value="ribokinase"/>
    <property type="match status" value="1"/>
</dbReference>
<organism evidence="15 16">
    <name type="scientific">Paraburkholderia bannensis</name>
    <dbReference type="NCBI Taxonomy" id="765414"/>
    <lineage>
        <taxon>Bacteria</taxon>
        <taxon>Pseudomonadati</taxon>
        <taxon>Pseudomonadota</taxon>
        <taxon>Betaproteobacteria</taxon>
        <taxon>Burkholderiales</taxon>
        <taxon>Burkholderiaceae</taxon>
        <taxon>Paraburkholderia</taxon>
    </lineage>
</organism>
<keyword evidence="16" id="KW-1185">Reference proteome</keyword>
<dbReference type="PANTHER" id="PTHR10584:SF166">
    <property type="entry name" value="RIBOKINASE"/>
    <property type="match status" value="1"/>
</dbReference>
<comment type="similarity">
    <text evidence="1">Belongs to the carbohydrate kinase pfkB family.</text>
</comment>
<name>A0A7W9TUF5_9BURK</name>
<evidence type="ECO:0000256" key="5">
    <source>
        <dbReference type="ARBA" id="ARBA00022723"/>
    </source>
</evidence>
<evidence type="ECO:0000313" key="15">
    <source>
        <dbReference type="EMBL" id="MBB6101656.1"/>
    </source>
</evidence>
<dbReference type="PANTHER" id="PTHR10584">
    <property type="entry name" value="SUGAR KINASE"/>
    <property type="match status" value="1"/>
</dbReference>
<feature type="binding site" evidence="12">
    <location>
        <position position="278"/>
    </location>
    <ligand>
        <name>substrate</name>
    </ligand>
</feature>
<evidence type="ECO:0000256" key="8">
    <source>
        <dbReference type="ARBA" id="ARBA00022840"/>
    </source>
</evidence>
<feature type="binding site" evidence="12">
    <location>
        <begin position="61"/>
        <end position="65"/>
    </location>
    <ligand>
        <name>substrate</name>
    </ligand>
</feature>
<dbReference type="AlphaFoldDB" id="A0A7W9TUF5"/>
<dbReference type="PRINTS" id="PR00990">
    <property type="entry name" value="RIBOKINASE"/>
</dbReference>
<evidence type="ECO:0000256" key="7">
    <source>
        <dbReference type="ARBA" id="ARBA00022777"/>
    </source>
</evidence>
<dbReference type="GO" id="GO:0005524">
    <property type="term" value="F:ATP binding"/>
    <property type="evidence" value="ECO:0007669"/>
    <property type="project" value="UniProtKB-UniRule"/>
</dbReference>
<dbReference type="GO" id="GO:0019303">
    <property type="term" value="P:D-ribose catabolic process"/>
    <property type="evidence" value="ECO:0007669"/>
    <property type="project" value="UniProtKB-UniRule"/>
</dbReference>
<dbReference type="NCBIfam" id="TIGR02152">
    <property type="entry name" value="D_ribokin_bact"/>
    <property type="match status" value="1"/>
</dbReference>
<dbReference type="InterPro" id="IPR011611">
    <property type="entry name" value="PfkB_dom"/>
</dbReference>
<keyword evidence="9 12" id="KW-0460">Magnesium</keyword>
<comment type="pathway">
    <text evidence="12">Carbohydrate metabolism; D-ribose degradation; D-ribose 5-phosphate from beta-D-ribopyranose: step 2/2.</text>
</comment>
<accession>A0A7W9TUF5</accession>
<keyword evidence="12" id="KW-0963">Cytoplasm</keyword>
<dbReference type="InterPro" id="IPR002173">
    <property type="entry name" value="Carboh/pur_kinase_PfkB_CS"/>
</dbReference>
<dbReference type="InterPro" id="IPR002139">
    <property type="entry name" value="Ribo/fructo_kinase"/>
</dbReference>
<reference evidence="15 16" key="1">
    <citation type="submission" date="2020-08" db="EMBL/GenBank/DDBJ databases">
        <title>Above-ground endophytic microbial communities from plants in different locations in the United States.</title>
        <authorList>
            <person name="Frank C."/>
        </authorList>
    </citation>
    <scope>NUCLEOTIDE SEQUENCE [LARGE SCALE GENOMIC DNA]</scope>
    <source>
        <strain evidence="15 16">WP4_2_2</strain>
    </source>
</reference>
<evidence type="ECO:0000256" key="9">
    <source>
        <dbReference type="ARBA" id="ARBA00022842"/>
    </source>
</evidence>
<comment type="caution">
    <text evidence="15">The sequence shown here is derived from an EMBL/GenBank/DDBJ whole genome shotgun (WGS) entry which is preliminary data.</text>
</comment>
<comment type="cofactor">
    <cofactor evidence="12">
        <name>Mg(2+)</name>
        <dbReference type="ChEBI" id="CHEBI:18420"/>
    </cofactor>
    <text evidence="12">Requires a divalent cation, most likely magnesium in vivo, as an electrophilic catalyst to aid phosphoryl group transfer. It is the chelate of the metal and the nucleotide that is the actual substrate.</text>
</comment>
<evidence type="ECO:0000256" key="12">
    <source>
        <dbReference type="HAMAP-Rule" id="MF_01987"/>
    </source>
</evidence>
<keyword evidence="10 12" id="KW-0630">Potassium</keyword>
<feature type="binding site" evidence="12">
    <location>
        <position position="272"/>
    </location>
    <ligand>
        <name>K(+)</name>
        <dbReference type="ChEBI" id="CHEBI:29103"/>
    </ligand>
</feature>
<feature type="binding site" evidence="12">
    <location>
        <position position="162"/>
    </location>
    <ligand>
        <name>substrate</name>
    </ligand>
</feature>
<comment type="function">
    <text evidence="12">Catalyzes the phosphorylation of ribose at O-5 in a reaction requiring ATP and magnesium. The resulting D-ribose-5-phosphate can then be used either for sythesis of nucleotides, histidine, and tryptophan, or as a component of the pentose phosphate pathway.</text>
</comment>
<evidence type="ECO:0000256" key="3">
    <source>
        <dbReference type="ARBA" id="ARBA00016943"/>
    </source>
</evidence>
<dbReference type="EMBL" id="JACHBW010000003">
    <property type="protein sequence ID" value="MBB6101656.1"/>
    <property type="molecule type" value="Genomic_DNA"/>
</dbReference>
<dbReference type="PROSITE" id="PS00584">
    <property type="entry name" value="PFKB_KINASES_2"/>
    <property type="match status" value="1"/>
</dbReference>
<feature type="binding site" evidence="12">
    <location>
        <position position="274"/>
    </location>
    <ligand>
        <name>K(+)</name>
        <dbReference type="ChEBI" id="CHEBI:29103"/>
    </ligand>
</feature>
<feature type="binding site" evidence="12">
    <location>
        <position position="311"/>
    </location>
    <ligand>
        <name>K(+)</name>
        <dbReference type="ChEBI" id="CHEBI:29103"/>
    </ligand>
</feature>
<sequence length="326" mass="32349">MATNEAKRGGAPTPAHHPDAAAPARVAVVGSLNMDLVARAPRLPRAGETLAGSAFVQVAGGKGGNQAVAAARLGAQVAMIGCVGNDANGERLRAGLLAEGIDCGALDTSPAAPTGVALIVVDDASQNAIVIVAGSNGEVTPATLARHEAVLAAAQVVVCQLETPPDAVHAALATAHQSGKITILNPAPATGPLPQAWLPLVDYLVPNELEAAALTGLPVTTPAEAARAARALREAGARNVLITLGAQGVCALLDEAPDATRHWPAPKVAAIDTTAAGDTFVGALAAQLAAGEAPETAIPFALRAASISVTRAGAQPSIPTLAELRS</sequence>
<keyword evidence="6 12" id="KW-0547">Nucleotide-binding</keyword>
<dbReference type="HAMAP" id="MF_01987">
    <property type="entry name" value="Ribokinase"/>
    <property type="match status" value="1"/>
</dbReference>